<evidence type="ECO:0000313" key="2">
    <source>
        <dbReference type="EMBL" id="MDG0789543.1"/>
    </source>
</evidence>
<keyword evidence="3" id="KW-1185">Reference proteome</keyword>
<feature type="domain" description="Chitinase A N-terminal" evidence="1">
    <location>
        <begin position="400"/>
        <end position="476"/>
    </location>
</feature>
<dbReference type="SUPFAM" id="SSF81296">
    <property type="entry name" value="E set domains"/>
    <property type="match status" value="2"/>
</dbReference>
<dbReference type="InterPro" id="IPR013540">
    <property type="entry name" value="ChitinaseA_N"/>
</dbReference>
<dbReference type="GO" id="GO:0004568">
    <property type="term" value="F:chitinase activity"/>
    <property type="evidence" value="ECO:0007669"/>
    <property type="project" value="InterPro"/>
</dbReference>
<reference evidence="2 3" key="1">
    <citation type="submission" date="2022-10" db="EMBL/GenBank/DDBJ databases">
        <title>Comparative genomic analysis of Cohnella hashimotonis sp. nov., isolated from the International Space Station.</title>
        <authorList>
            <person name="Simpson A."/>
            <person name="Venkateswaran K."/>
        </authorList>
    </citation>
    <scope>NUCLEOTIDE SEQUENCE [LARGE SCALE GENOMIC DNA]</scope>
    <source>
        <strain evidence="2 3">DSM 18997</strain>
    </source>
</reference>
<dbReference type="Pfam" id="PF08329">
    <property type="entry name" value="ChitinaseA_N"/>
    <property type="match status" value="1"/>
</dbReference>
<dbReference type="Gene3D" id="2.60.120.260">
    <property type="entry name" value="Galactose-binding domain-like"/>
    <property type="match status" value="1"/>
</dbReference>
<name>A0A9X4QKC5_9BACL</name>
<dbReference type="Gene3D" id="2.60.40.10">
    <property type="entry name" value="Immunoglobulins"/>
    <property type="match status" value="2"/>
</dbReference>
<accession>A0A9X4QKC5</accession>
<dbReference type="Pfam" id="PF07554">
    <property type="entry name" value="FIVAR"/>
    <property type="match status" value="2"/>
</dbReference>
<protein>
    <recommendedName>
        <fullName evidence="1">Chitinase A N-terminal domain-containing protein</fullName>
    </recommendedName>
</protein>
<evidence type="ECO:0000259" key="1">
    <source>
        <dbReference type="Pfam" id="PF08329"/>
    </source>
</evidence>
<proteinExistence type="predicted"/>
<dbReference type="RefSeq" id="WP_277563476.1">
    <property type="nucleotide sequence ID" value="NZ_JAPDHZ010000002.1"/>
</dbReference>
<comment type="caution">
    <text evidence="2">The sequence shown here is derived from an EMBL/GenBank/DDBJ whole genome shotgun (WGS) entry which is preliminary data.</text>
</comment>
<evidence type="ECO:0000313" key="3">
    <source>
        <dbReference type="Proteomes" id="UP001153387"/>
    </source>
</evidence>
<sequence>MSFQAARRGYGGQQSFDVYYDNAVIGSYSPTSQDFKAFKTGGFEVATTGSHTIKFAATTTTGDNTAFIDDVRLILVEEVADQTALASKKSEIASENLQAANYTDASWTALQNALGAADVVLADAYATQADTDAALSALIAAREGLESFVPALANGGFESPAVTSYRVGPMTYDWTFNGLAGVQKNGSVFGAPTAPDGTQTALLTSKNGSQGELSQTIRFAGGTYKLAFQAARRDFGGQVAFDVYYDTTLLASFSPANKTGFAAFETPIFAGAAGNHAIRFVTTNASGDNTAFLDGIVVLQAVPPADRTQLQAKYEAIAAEGLNEAAYTASSWSALQTALNSAAAALADESSTQKQIDAALSVLTTAREGLAAEPPAAAKPGVPVLSSDNGYDTGLLDGDYKISMNLWYGENGTVYKLYENDTLIDTQRLASASPAAQTAYTQLSGRADGTYRYRAELINAKGTTSSETLAVVVKDAKPGKPVLSANNWDGDGSYDVSMNMWWGTNGGTYRLYENGTLIDTQQLTVGTPSAEAATTAISGRTPGSYEYRAELSNAAGTTTGDTLIVQVSK</sequence>
<dbReference type="Proteomes" id="UP001153387">
    <property type="component" value="Unassembled WGS sequence"/>
</dbReference>
<dbReference type="InterPro" id="IPR014756">
    <property type="entry name" value="Ig_E-set"/>
</dbReference>
<dbReference type="AlphaFoldDB" id="A0A9X4QKC5"/>
<gene>
    <name evidence="2" type="ORF">OMP38_00725</name>
</gene>
<dbReference type="InterPro" id="IPR013783">
    <property type="entry name" value="Ig-like_fold"/>
</dbReference>
<dbReference type="GO" id="GO:0006032">
    <property type="term" value="P:chitin catabolic process"/>
    <property type="evidence" value="ECO:0007669"/>
    <property type="project" value="InterPro"/>
</dbReference>
<dbReference type="EMBL" id="JAPDHZ010000002">
    <property type="protein sequence ID" value="MDG0789543.1"/>
    <property type="molecule type" value="Genomic_DNA"/>
</dbReference>
<dbReference type="Gene3D" id="1.20.1270.70">
    <property type="entry name" value="Designed single chain three-helix bundle"/>
    <property type="match status" value="2"/>
</dbReference>
<organism evidence="2 3">
    <name type="scientific">Cohnella ginsengisoli</name>
    <dbReference type="NCBI Taxonomy" id="425004"/>
    <lineage>
        <taxon>Bacteria</taxon>
        <taxon>Bacillati</taxon>
        <taxon>Bacillota</taxon>
        <taxon>Bacilli</taxon>
        <taxon>Bacillales</taxon>
        <taxon>Paenibacillaceae</taxon>
        <taxon>Cohnella</taxon>
    </lineage>
</organism>